<protein>
    <submittedName>
        <fullName evidence="1">LDCC motif putative metal-binding protein</fullName>
    </submittedName>
</protein>
<evidence type="ECO:0000313" key="2">
    <source>
        <dbReference type="Proteomes" id="UP001144612"/>
    </source>
</evidence>
<dbReference type="NCBIfam" id="NF040898">
    <property type="entry name" value="CC_mini_metal"/>
    <property type="match status" value="1"/>
</dbReference>
<organism evidence="1 2">
    <name type="scientific">Clostridium brassicae</name>
    <dbReference type="NCBI Taxonomy" id="2999072"/>
    <lineage>
        <taxon>Bacteria</taxon>
        <taxon>Bacillati</taxon>
        <taxon>Bacillota</taxon>
        <taxon>Clostridia</taxon>
        <taxon>Eubacteriales</taxon>
        <taxon>Clostridiaceae</taxon>
        <taxon>Clostridium</taxon>
    </lineage>
</organism>
<comment type="caution">
    <text evidence="1">The sequence shown here is derived from an EMBL/GenBank/DDBJ whole genome shotgun (WGS) entry which is preliminary data.</text>
</comment>
<keyword evidence="2" id="KW-1185">Reference proteome</keyword>
<evidence type="ECO:0000313" key="1">
    <source>
        <dbReference type="EMBL" id="MCY6959948.1"/>
    </source>
</evidence>
<accession>A0ABT4DCN5</accession>
<dbReference type="RefSeq" id="WP_268062384.1">
    <property type="nucleotide sequence ID" value="NZ_JAPQFJ010000018.1"/>
</dbReference>
<dbReference type="Proteomes" id="UP001144612">
    <property type="component" value="Unassembled WGS sequence"/>
</dbReference>
<gene>
    <name evidence="1" type="ORF">OW729_15100</name>
</gene>
<sequence>MKNFIKEYFKNSVKKIVKENEKSFGNGKLDCCNLNTSKKPIPKTSKEKGV</sequence>
<dbReference type="EMBL" id="JAPQFJ010000018">
    <property type="protein sequence ID" value="MCY6959948.1"/>
    <property type="molecule type" value="Genomic_DNA"/>
</dbReference>
<name>A0ABT4DCN5_9CLOT</name>
<reference evidence="1" key="1">
    <citation type="submission" date="2022-12" db="EMBL/GenBank/DDBJ databases">
        <title>Clostridium sp. nov., isolated from industrial wastewater.</title>
        <authorList>
            <person name="Jiayan W."/>
        </authorList>
    </citation>
    <scope>NUCLEOTIDE SEQUENCE</scope>
    <source>
        <strain evidence="1">ZC22-4</strain>
    </source>
</reference>
<proteinExistence type="predicted"/>